<gene>
    <name evidence="2" type="ORF">C8F04DRAFT_1345017</name>
</gene>
<feature type="coiled-coil region" evidence="1">
    <location>
        <begin position="11"/>
        <end position="38"/>
    </location>
</feature>
<keyword evidence="3" id="KW-1185">Reference proteome</keyword>
<keyword evidence="1" id="KW-0175">Coiled coil</keyword>
<reference evidence="2" key="1">
    <citation type="submission" date="2023-03" db="EMBL/GenBank/DDBJ databases">
        <title>Massive genome expansion in bonnet fungi (Mycena s.s.) driven by repeated elements and novel gene families across ecological guilds.</title>
        <authorList>
            <consortium name="Lawrence Berkeley National Laboratory"/>
            <person name="Harder C.B."/>
            <person name="Miyauchi S."/>
            <person name="Viragh M."/>
            <person name="Kuo A."/>
            <person name="Thoen E."/>
            <person name="Andreopoulos B."/>
            <person name="Lu D."/>
            <person name="Skrede I."/>
            <person name="Drula E."/>
            <person name="Henrissat B."/>
            <person name="Morin E."/>
            <person name="Kohler A."/>
            <person name="Barry K."/>
            <person name="LaButti K."/>
            <person name="Morin E."/>
            <person name="Salamov A."/>
            <person name="Lipzen A."/>
            <person name="Mereny Z."/>
            <person name="Hegedus B."/>
            <person name="Baldrian P."/>
            <person name="Stursova M."/>
            <person name="Weitz H."/>
            <person name="Taylor A."/>
            <person name="Grigoriev I.V."/>
            <person name="Nagy L.G."/>
            <person name="Martin F."/>
            <person name="Kauserud H."/>
        </authorList>
    </citation>
    <scope>NUCLEOTIDE SEQUENCE</scope>
    <source>
        <strain evidence="2">CBHHK200</strain>
    </source>
</reference>
<organism evidence="2 3">
    <name type="scientific">Mycena alexandri</name>
    <dbReference type="NCBI Taxonomy" id="1745969"/>
    <lineage>
        <taxon>Eukaryota</taxon>
        <taxon>Fungi</taxon>
        <taxon>Dikarya</taxon>
        <taxon>Basidiomycota</taxon>
        <taxon>Agaricomycotina</taxon>
        <taxon>Agaricomycetes</taxon>
        <taxon>Agaricomycetidae</taxon>
        <taxon>Agaricales</taxon>
        <taxon>Marasmiineae</taxon>
        <taxon>Mycenaceae</taxon>
        <taxon>Mycena</taxon>
    </lineage>
</organism>
<dbReference type="SUPFAM" id="SSF52047">
    <property type="entry name" value="RNI-like"/>
    <property type="match status" value="1"/>
</dbReference>
<comment type="caution">
    <text evidence="2">The sequence shown here is derived from an EMBL/GenBank/DDBJ whole genome shotgun (WGS) entry which is preliminary data.</text>
</comment>
<dbReference type="InterPro" id="IPR032675">
    <property type="entry name" value="LRR_dom_sf"/>
</dbReference>
<dbReference type="Proteomes" id="UP001218188">
    <property type="component" value="Unassembled WGS sequence"/>
</dbReference>
<evidence type="ECO:0000313" key="2">
    <source>
        <dbReference type="EMBL" id="KAJ7035297.1"/>
    </source>
</evidence>
<proteinExistence type="predicted"/>
<dbReference type="EMBL" id="JARJCM010000051">
    <property type="protein sequence ID" value="KAJ7035297.1"/>
    <property type="molecule type" value="Genomic_DNA"/>
</dbReference>
<name>A0AAD6SXK4_9AGAR</name>
<accession>A0AAD6SXK4</accession>
<dbReference type="Gene3D" id="3.80.10.10">
    <property type="entry name" value="Ribonuclease Inhibitor"/>
    <property type="match status" value="1"/>
</dbReference>
<dbReference type="AlphaFoldDB" id="A0AAD6SXK4"/>
<evidence type="ECO:0000313" key="3">
    <source>
        <dbReference type="Proteomes" id="UP001218188"/>
    </source>
</evidence>
<sequence>MSSASALCVRIDELSAAIEAQKQVLKNLERSKSDAQQDLNAIREWRNYPSRSLPKSLSSRSLILSAPMATPPPWFISLDRPGAVNFRKLLEVWVSRTGNNLRLSFTLNGSLGNVLPVMAQYAHRVEHLTARPMEPWKRVEITSAVPSLTKLTLGTHHVMPTGFMYVPFRPMGPGAQRQWESDDFLVPCLQILKAAPNLVELDVESMVPRLASRPWAHPSLRHLRIGQDNGNKISSACILSSLTLPALETLLISDFDISAADLESFLTRSSPPLRSLNVMFERHIGNGYFQLLPRLADLTLTCSAFPSGFCSSMCWPTPRDTSDSSKILPFIIIIPPSKNTSGSLRVSSCTVTPNSDLSDYLARPKCANPTITLSRRRASLPRIA</sequence>
<evidence type="ECO:0000256" key="1">
    <source>
        <dbReference type="SAM" id="Coils"/>
    </source>
</evidence>
<protein>
    <submittedName>
        <fullName evidence="2">Uncharacterized protein</fullName>
    </submittedName>
</protein>